<dbReference type="NCBIfam" id="NF007835">
    <property type="entry name" value="PRK10547.1"/>
    <property type="match status" value="1"/>
</dbReference>
<keyword evidence="8" id="KW-0808">Transferase</keyword>
<dbReference type="SMART" id="SM00260">
    <property type="entry name" value="CheW"/>
    <property type="match status" value="1"/>
</dbReference>
<keyword evidence="9" id="KW-0547">Nucleotide-binding</keyword>
<dbReference type="PROSITE" id="PS50109">
    <property type="entry name" value="HIS_KIN"/>
    <property type="match status" value="1"/>
</dbReference>
<dbReference type="InterPro" id="IPR036097">
    <property type="entry name" value="HisK_dim/P_sf"/>
</dbReference>
<dbReference type="EC" id="2.7.13.3" evidence="3"/>
<dbReference type="InterPro" id="IPR004358">
    <property type="entry name" value="Sig_transdc_His_kin-like_C"/>
</dbReference>
<keyword evidence="7 14" id="KW-0597">Phosphoprotein</keyword>
<sequence length="750" mass="78629">MDITQFYQTFFDEAEELLAEMEHLLLALDVSAPDNEQLNAIFRAAHSIKGGAATFGFTALTETTHLLENLLDRARRGELQLRTEMVDTFLETKDVLHQQLNAYRASSEPDAEAMKRICAVLQQLAAESDGAPASAPPAPAASAAAPAAPAAPAASTAAPDSATDASGAPSGAVPPGQTRLKVTLTGVGEKDQALLAEELGNLGTVAGRQSVGDVLHLWLDTTCGADDILAVCCFVIEPSQIDVQDASAAAASAAAAPEPAPVSAPAQSAEIFAAPAEPAEPAVAAAATVATASAPIEVPAAAAPAPEVVAPPPAAEPIVVPPAAPPAAAGSGNGNGAHHPPEKRAAAPAAGGAAGHENSSIRVGVEKVDQLINLVGELVITQAMLAQTASSLDPMLHDRLFNGMGQLERNARDLQEAVMSIRMMPMDYVFSRFPRLVRDLATKLGKQIELVTFGQATELDKSLIERIIDPLTHLVRNSLDHGIETTELRVASGKDPVGQLVLSAAHQGGNIVIEVSDDGAGLRREKILAKALQQGMNVSDSMPDEEVWQLIFAPGFSTAEAVTDVSGRGVGMDVVKRNIQQMGGHVEILSTRGKGTTIRIVLPLTLAILDGMSVKVGPEIFILPLNFVMESLQPRRDDIRAVTGEGQVVLVRGEYLPLVELYRAFDVPDARLDPTQGIIVILQAEGRRFALLVDELVGQQQVVVKNLETNYRRIHGISAATIMGDGSVALIVDVAALQRGQRSAAATIFN</sequence>
<dbReference type="Pfam" id="PF09078">
    <property type="entry name" value="CheY-binding"/>
    <property type="match status" value="1"/>
</dbReference>
<dbReference type="SMART" id="SM01231">
    <property type="entry name" value="H-kinase_dim"/>
    <property type="match status" value="1"/>
</dbReference>
<comment type="function">
    <text evidence="13">Involved in the transmission of sensory signals from the chemoreceptors to the flagellar motors. CheA is autophosphorylated; it can transfer its phosphate group to either CheB or CheY.</text>
</comment>
<dbReference type="EMBL" id="CP010897">
    <property type="protein sequence ID" value="AJP59204.1"/>
    <property type="molecule type" value="Genomic_DNA"/>
</dbReference>
<dbReference type="SMART" id="SM00387">
    <property type="entry name" value="HATPase_c"/>
    <property type="match status" value="1"/>
</dbReference>
<dbReference type="InterPro" id="IPR037006">
    <property type="entry name" value="CheA-like_homodim_sf"/>
</dbReference>
<dbReference type="SUPFAM" id="SSF47384">
    <property type="entry name" value="Homodimeric domain of signal transducing histidine kinase"/>
    <property type="match status" value="1"/>
</dbReference>
<dbReference type="InterPro" id="IPR035891">
    <property type="entry name" value="CheY-binding_CheA"/>
</dbReference>
<feature type="compositionally biased region" description="Low complexity" evidence="15">
    <location>
        <begin position="151"/>
        <end position="171"/>
    </location>
</feature>
<protein>
    <recommendedName>
        <fullName evidence="4">Chemotaxis protein CheA</fullName>
        <ecNumber evidence="3">2.7.13.3</ecNumber>
    </recommendedName>
</protein>
<keyword evidence="5" id="KW-0963">Cytoplasm</keyword>
<evidence type="ECO:0000256" key="9">
    <source>
        <dbReference type="ARBA" id="ARBA00022741"/>
    </source>
</evidence>
<keyword evidence="20" id="KW-1185">Reference proteome</keyword>
<dbReference type="InterPro" id="IPR008207">
    <property type="entry name" value="Sig_transdc_His_kin_Hpt_dom"/>
</dbReference>
<evidence type="ECO:0000313" key="20">
    <source>
        <dbReference type="Proteomes" id="UP000035085"/>
    </source>
</evidence>
<gene>
    <name evidence="19" type="ORF">UC34_24125</name>
</gene>
<evidence type="ECO:0000259" key="17">
    <source>
        <dbReference type="PROSITE" id="PS50851"/>
    </source>
</evidence>
<dbReference type="InterPro" id="IPR036890">
    <property type="entry name" value="HATPase_C_sf"/>
</dbReference>
<dbReference type="PANTHER" id="PTHR43395:SF10">
    <property type="entry name" value="CHEMOTAXIS PROTEIN CHEA"/>
    <property type="match status" value="1"/>
</dbReference>
<dbReference type="InterPro" id="IPR051315">
    <property type="entry name" value="Bact_Chemotaxis_CheA"/>
</dbReference>
<name>A0ABM5T2R4_9BURK</name>
<dbReference type="InterPro" id="IPR003594">
    <property type="entry name" value="HATPase_dom"/>
</dbReference>
<dbReference type="PRINTS" id="PR00344">
    <property type="entry name" value="BCTRLSENSOR"/>
</dbReference>
<feature type="region of interest" description="Disordered" evidence="15">
    <location>
        <begin position="320"/>
        <end position="358"/>
    </location>
</feature>
<dbReference type="InterPro" id="IPR005467">
    <property type="entry name" value="His_kinase_dom"/>
</dbReference>
<reference evidence="20" key="1">
    <citation type="submission" date="2015-02" db="EMBL/GenBank/DDBJ databases">
        <title>Complete Genome Sequencing of Pandoraea vervacti NS15 sp. nov.</title>
        <authorList>
            <person name="Chan K.-G."/>
        </authorList>
    </citation>
    <scope>NUCLEOTIDE SEQUENCE [LARGE SCALE GENOMIC DNA]</scope>
    <source>
        <strain evidence="20">NS15</strain>
    </source>
</reference>
<feature type="domain" description="Histidine kinase" evidence="16">
    <location>
        <begin position="398"/>
        <end position="606"/>
    </location>
</feature>
<dbReference type="CDD" id="cd16916">
    <property type="entry name" value="HATPase_CheA-like"/>
    <property type="match status" value="1"/>
</dbReference>
<dbReference type="CDD" id="cd00731">
    <property type="entry name" value="CheA_reg"/>
    <property type="match status" value="1"/>
</dbReference>
<evidence type="ECO:0000256" key="12">
    <source>
        <dbReference type="ARBA" id="ARBA00023012"/>
    </source>
</evidence>
<dbReference type="CDD" id="cd00088">
    <property type="entry name" value="HPT"/>
    <property type="match status" value="1"/>
</dbReference>
<dbReference type="InterPro" id="IPR004105">
    <property type="entry name" value="CheA-like_dim"/>
</dbReference>
<dbReference type="Pfam" id="PF02895">
    <property type="entry name" value="H-kinase_dim"/>
    <property type="match status" value="1"/>
</dbReference>
<keyword evidence="10" id="KW-0418">Kinase</keyword>
<dbReference type="Gene3D" id="3.30.70.400">
    <property type="entry name" value="CheY-binding domain of CheA"/>
    <property type="match status" value="1"/>
</dbReference>
<evidence type="ECO:0000256" key="4">
    <source>
        <dbReference type="ARBA" id="ARBA00021495"/>
    </source>
</evidence>
<evidence type="ECO:0000256" key="11">
    <source>
        <dbReference type="ARBA" id="ARBA00022840"/>
    </source>
</evidence>
<dbReference type="InterPro" id="IPR036641">
    <property type="entry name" value="HPT_dom_sf"/>
</dbReference>
<keyword evidence="6" id="KW-0145">Chemotaxis</keyword>
<evidence type="ECO:0000259" key="16">
    <source>
        <dbReference type="PROSITE" id="PS50109"/>
    </source>
</evidence>
<feature type="domain" description="CheW-like" evidence="17">
    <location>
        <begin position="608"/>
        <end position="743"/>
    </location>
</feature>
<evidence type="ECO:0000256" key="3">
    <source>
        <dbReference type="ARBA" id="ARBA00012438"/>
    </source>
</evidence>
<feature type="domain" description="HPt" evidence="18">
    <location>
        <begin position="1"/>
        <end position="103"/>
    </location>
</feature>
<evidence type="ECO:0000256" key="10">
    <source>
        <dbReference type="ARBA" id="ARBA00022777"/>
    </source>
</evidence>
<organism evidence="19 20">
    <name type="scientific">Pandoraea vervacti</name>
    <dbReference type="NCBI Taxonomy" id="656178"/>
    <lineage>
        <taxon>Bacteria</taxon>
        <taxon>Pseudomonadati</taxon>
        <taxon>Pseudomonadota</taxon>
        <taxon>Betaproteobacteria</taxon>
        <taxon>Burkholderiales</taxon>
        <taxon>Burkholderiaceae</taxon>
        <taxon>Pandoraea</taxon>
    </lineage>
</organism>
<dbReference type="SUPFAM" id="SSF47226">
    <property type="entry name" value="Histidine-containing phosphotransfer domain, HPT domain"/>
    <property type="match status" value="1"/>
</dbReference>
<comment type="catalytic activity">
    <reaction evidence="1">
        <text>ATP + protein L-histidine = ADP + protein N-phospho-L-histidine.</text>
        <dbReference type="EC" id="2.7.13.3"/>
    </reaction>
</comment>
<dbReference type="SUPFAM" id="SSF55874">
    <property type="entry name" value="ATPase domain of HSP90 chaperone/DNA topoisomerase II/histidine kinase"/>
    <property type="match status" value="1"/>
</dbReference>
<dbReference type="Gene3D" id="3.30.565.10">
    <property type="entry name" value="Histidine kinase-like ATPase, C-terminal domain"/>
    <property type="match status" value="1"/>
</dbReference>
<dbReference type="InterPro" id="IPR002545">
    <property type="entry name" value="CheW-lke_dom"/>
</dbReference>
<dbReference type="PROSITE" id="PS50851">
    <property type="entry name" value="CHEW"/>
    <property type="match status" value="1"/>
</dbReference>
<evidence type="ECO:0000256" key="5">
    <source>
        <dbReference type="ARBA" id="ARBA00022490"/>
    </source>
</evidence>
<dbReference type="Gene3D" id="2.30.30.40">
    <property type="entry name" value="SH3 Domains"/>
    <property type="match status" value="1"/>
</dbReference>
<dbReference type="Gene3D" id="1.20.120.160">
    <property type="entry name" value="HPT domain"/>
    <property type="match status" value="1"/>
</dbReference>
<dbReference type="PROSITE" id="PS50894">
    <property type="entry name" value="HPT"/>
    <property type="match status" value="1"/>
</dbReference>
<feature type="region of interest" description="Disordered" evidence="15">
    <location>
        <begin position="151"/>
        <end position="178"/>
    </location>
</feature>
<evidence type="ECO:0000259" key="18">
    <source>
        <dbReference type="PROSITE" id="PS50894"/>
    </source>
</evidence>
<evidence type="ECO:0000313" key="19">
    <source>
        <dbReference type="EMBL" id="AJP59204.1"/>
    </source>
</evidence>
<evidence type="ECO:0000256" key="8">
    <source>
        <dbReference type="ARBA" id="ARBA00022679"/>
    </source>
</evidence>
<keyword evidence="11" id="KW-0067">ATP-binding</keyword>
<evidence type="ECO:0000256" key="6">
    <source>
        <dbReference type="ARBA" id="ARBA00022500"/>
    </source>
</evidence>
<evidence type="ECO:0000256" key="2">
    <source>
        <dbReference type="ARBA" id="ARBA00004496"/>
    </source>
</evidence>
<keyword evidence="12" id="KW-0902">Two-component regulatory system</keyword>
<evidence type="ECO:0000256" key="7">
    <source>
        <dbReference type="ARBA" id="ARBA00022553"/>
    </source>
</evidence>
<comment type="subcellular location">
    <subcellularLocation>
        <location evidence="2">Cytoplasm</location>
    </subcellularLocation>
</comment>
<dbReference type="Gene3D" id="1.10.287.560">
    <property type="entry name" value="Histidine kinase CheA-like, homodimeric domain"/>
    <property type="match status" value="1"/>
</dbReference>
<evidence type="ECO:0000256" key="15">
    <source>
        <dbReference type="SAM" id="MobiDB-lite"/>
    </source>
</evidence>
<dbReference type="SMART" id="SM00073">
    <property type="entry name" value="HPT"/>
    <property type="match status" value="1"/>
</dbReference>
<dbReference type="InterPro" id="IPR036061">
    <property type="entry name" value="CheW-like_dom_sf"/>
</dbReference>
<dbReference type="Pfam" id="PF01627">
    <property type="entry name" value="Hpt"/>
    <property type="match status" value="1"/>
</dbReference>
<dbReference type="Pfam" id="PF01584">
    <property type="entry name" value="CheW"/>
    <property type="match status" value="1"/>
</dbReference>
<evidence type="ECO:0000256" key="13">
    <source>
        <dbReference type="ARBA" id="ARBA00035100"/>
    </source>
</evidence>
<dbReference type="Proteomes" id="UP000035085">
    <property type="component" value="Chromosome"/>
</dbReference>
<accession>A0ABM5T2R4</accession>
<dbReference type="SUPFAM" id="SSF50341">
    <property type="entry name" value="CheW-like"/>
    <property type="match status" value="1"/>
</dbReference>
<dbReference type="InterPro" id="IPR015162">
    <property type="entry name" value="CheY-binding"/>
</dbReference>
<evidence type="ECO:0000256" key="14">
    <source>
        <dbReference type="PROSITE-ProRule" id="PRU00110"/>
    </source>
</evidence>
<dbReference type="SUPFAM" id="SSF55052">
    <property type="entry name" value="CheY-binding domain of CheA"/>
    <property type="match status" value="1"/>
</dbReference>
<dbReference type="Pfam" id="PF02518">
    <property type="entry name" value="HATPase_c"/>
    <property type="match status" value="1"/>
</dbReference>
<dbReference type="PANTHER" id="PTHR43395">
    <property type="entry name" value="SENSOR HISTIDINE KINASE CHEA"/>
    <property type="match status" value="1"/>
</dbReference>
<evidence type="ECO:0000256" key="1">
    <source>
        <dbReference type="ARBA" id="ARBA00000085"/>
    </source>
</evidence>
<feature type="modified residue" description="Phosphohistidine" evidence="14">
    <location>
        <position position="46"/>
    </location>
</feature>
<proteinExistence type="predicted"/>